<keyword evidence="4 9" id="KW-0436">Ligase</keyword>
<comment type="pathway">
    <text evidence="2">Cell wall biogenesis; peptidoglycan biosynthesis.</text>
</comment>
<accession>A0ABS5QMK9</accession>
<dbReference type="Proteomes" id="UP000680365">
    <property type="component" value="Unassembled WGS sequence"/>
</dbReference>
<sequence length="402" mass="46527">MYIIYGKGEVGQGLKKLFNFLNIKNIICDDRDFLDIEINDDDKIILSPGIKPSHFIYKFHKNKIISELDMIYKILKKYNLNNKFNFIGITGTKGKSTTSWILYNILKQKYDNIYLGGNFSPSLSEVLYNIFSNGKKNEVNTIIVELSSFMLYNTDYFDFQNSIFTNIETDHLDRHIDFQDYFASKQKIFKFTKNKVYIGNNLSSNLSNNLIKIDKYEFFETNLLGEHNQKNINFVYKICKNHYQINKNEFQNYLYNINSLPNTLEFVKEIKGVSIYNDGKSTTPGALRSALESFDKKLVLIAGGYDKGANFDELGEIFVSKISFVCLIGNTAPKIANIMKNYNIDYQIYNSLQDASENAINEAIKRNIDIVLFSPGCSSFDMFDNYKHRAKVFLNSIKKNNE</sequence>
<dbReference type="Pfam" id="PF08245">
    <property type="entry name" value="Mur_ligase_M"/>
    <property type="match status" value="1"/>
</dbReference>
<keyword evidence="10" id="KW-1185">Reference proteome</keyword>
<evidence type="ECO:0000259" key="7">
    <source>
        <dbReference type="Pfam" id="PF02875"/>
    </source>
</evidence>
<dbReference type="RefSeq" id="WP_213349871.1">
    <property type="nucleotide sequence ID" value="NZ_JAEDAM010000097.1"/>
</dbReference>
<evidence type="ECO:0000256" key="3">
    <source>
        <dbReference type="ARBA" id="ARBA00022490"/>
    </source>
</evidence>
<evidence type="ECO:0000256" key="4">
    <source>
        <dbReference type="ARBA" id="ARBA00022598"/>
    </source>
</evidence>
<keyword evidence="3" id="KW-0963">Cytoplasm</keyword>
<feature type="domain" description="Mur ligase C-terminal" evidence="7">
    <location>
        <begin position="264"/>
        <end position="375"/>
    </location>
</feature>
<protein>
    <submittedName>
        <fullName evidence="9">UDP-N-acetylmuramoylalanine-D-glutamate ligase (MurD)</fullName>
        <ecNumber evidence="9">6.3.2.9</ecNumber>
    </submittedName>
</protein>
<evidence type="ECO:0000313" key="10">
    <source>
        <dbReference type="Proteomes" id="UP000680365"/>
    </source>
</evidence>
<dbReference type="Gene3D" id="3.90.190.20">
    <property type="entry name" value="Mur ligase, C-terminal domain"/>
    <property type="match status" value="1"/>
</dbReference>
<comment type="subcellular location">
    <subcellularLocation>
        <location evidence="1">Cytoplasm</location>
    </subcellularLocation>
</comment>
<dbReference type="EC" id="6.3.2.9" evidence="9"/>
<keyword evidence="6" id="KW-0067">ATP-binding</keyword>
<dbReference type="PANTHER" id="PTHR43692">
    <property type="entry name" value="UDP-N-ACETYLMURAMOYLALANINE--D-GLUTAMATE LIGASE"/>
    <property type="match status" value="1"/>
</dbReference>
<name>A0ABS5QMK9_9BACT</name>
<dbReference type="Pfam" id="PF02875">
    <property type="entry name" value="Mur_ligase_C"/>
    <property type="match status" value="1"/>
</dbReference>
<keyword evidence="5" id="KW-0547">Nucleotide-binding</keyword>
<comment type="caution">
    <text evidence="9">The sequence shown here is derived from an EMBL/GenBank/DDBJ whole genome shotgun (WGS) entry which is preliminary data.</text>
</comment>
<evidence type="ECO:0000256" key="6">
    <source>
        <dbReference type="ARBA" id="ARBA00022840"/>
    </source>
</evidence>
<evidence type="ECO:0000256" key="5">
    <source>
        <dbReference type="ARBA" id="ARBA00022741"/>
    </source>
</evidence>
<evidence type="ECO:0000259" key="8">
    <source>
        <dbReference type="Pfam" id="PF08245"/>
    </source>
</evidence>
<dbReference type="SUPFAM" id="SSF53623">
    <property type="entry name" value="MurD-like peptide ligases, catalytic domain"/>
    <property type="match status" value="1"/>
</dbReference>
<dbReference type="Gene3D" id="3.40.1190.10">
    <property type="entry name" value="Mur-like, catalytic domain"/>
    <property type="match status" value="1"/>
</dbReference>
<dbReference type="PANTHER" id="PTHR43692:SF1">
    <property type="entry name" value="UDP-N-ACETYLMURAMOYLALANINE--D-GLUTAMATE LIGASE"/>
    <property type="match status" value="1"/>
</dbReference>
<evidence type="ECO:0000256" key="1">
    <source>
        <dbReference type="ARBA" id="ARBA00004496"/>
    </source>
</evidence>
<feature type="domain" description="Mur ligase central" evidence="8">
    <location>
        <begin position="89"/>
        <end position="201"/>
    </location>
</feature>
<dbReference type="EMBL" id="JAEDAM010000097">
    <property type="protein sequence ID" value="MBS8122440.1"/>
    <property type="molecule type" value="Genomic_DNA"/>
</dbReference>
<dbReference type="InterPro" id="IPR036615">
    <property type="entry name" value="Mur_ligase_C_dom_sf"/>
</dbReference>
<proteinExistence type="predicted"/>
<dbReference type="InterPro" id="IPR013221">
    <property type="entry name" value="Mur_ligase_cen"/>
</dbReference>
<dbReference type="GO" id="GO:0008764">
    <property type="term" value="F:UDP-N-acetylmuramoylalanine-D-glutamate ligase activity"/>
    <property type="evidence" value="ECO:0007669"/>
    <property type="project" value="UniProtKB-EC"/>
</dbReference>
<evidence type="ECO:0000313" key="9">
    <source>
        <dbReference type="EMBL" id="MBS8122440.1"/>
    </source>
</evidence>
<gene>
    <name evidence="9" type="ORF">VAMP_6856n118</name>
</gene>
<evidence type="ECO:0000256" key="2">
    <source>
        <dbReference type="ARBA" id="ARBA00004752"/>
    </source>
</evidence>
<dbReference type="InterPro" id="IPR036565">
    <property type="entry name" value="Mur-like_cat_sf"/>
</dbReference>
<organism evidence="9 10">
    <name type="scientific">Candidatus Vampirococcus lugosii</name>
    <dbReference type="NCBI Taxonomy" id="2789015"/>
    <lineage>
        <taxon>Bacteria</taxon>
        <taxon>Candidatus Absconditibacteriota</taxon>
        <taxon>Vampirococcus</taxon>
    </lineage>
</organism>
<dbReference type="InterPro" id="IPR004101">
    <property type="entry name" value="Mur_ligase_C"/>
</dbReference>
<dbReference type="InterPro" id="IPR005762">
    <property type="entry name" value="MurD"/>
</dbReference>
<reference evidence="9 10" key="1">
    <citation type="journal article" date="2021" name="Nat. Commun.">
        <title>Reductive evolution and unique predatory mode in the CPR bacterium Vampirococcus lugosii.</title>
        <authorList>
            <person name="Moreira D."/>
            <person name="Zivanovic Y."/>
            <person name="Lopez-Archilla A.I."/>
            <person name="Iniesto M."/>
            <person name="Lopez-Garcia P."/>
        </authorList>
    </citation>
    <scope>NUCLEOTIDE SEQUENCE [LARGE SCALE GENOMIC DNA]</scope>
    <source>
        <strain evidence="9">Chiprana</strain>
    </source>
</reference>
<dbReference type="SUPFAM" id="SSF53244">
    <property type="entry name" value="MurD-like peptide ligases, peptide-binding domain"/>
    <property type="match status" value="1"/>
</dbReference>